<organism evidence="1 2">
    <name type="scientific">Rhizoctonia solani</name>
    <dbReference type="NCBI Taxonomy" id="456999"/>
    <lineage>
        <taxon>Eukaryota</taxon>
        <taxon>Fungi</taxon>
        <taxon>Dikarya</taxon>
        <taxon>Basidiomycota</taxon>
        <taxon>Agaricomycotina</taxon>
        <taxon>Agaricomycetes</taxon>
        <taxon>Cantharellales</taxon>
        <taxon>Ceratobasidiaceae</taxon>
        <taxon>Rhizoctonia</taxon>
    </lineage>
</organism>
<protein>
    <submittedName>
        <fullName evidence="1">Uncharacterized protein</fullName>
    </submittedName>
</protein>
<dbReference type="InterPro" id="IPR053204">
    <property type="entry name" value="Oxopyrrolidines_Biosynth-assoc"/>
</dbReference>
<name>A0A8H3HQ85_9AGAM</name>
<dbReference type="PANTHER" id="PTHR38797">
    <property type="entry name" value="NUCLEAR PORE COMPLEX PROTEIN NUP85-RELATED"/>
    <property type="match status" value="1"/>
</dbReference>
<evidence type="ECO:0000313" key="1">
    <source>
        <dbReference type="EMBL" id="CAE7162930.1"/>
    </source>
</evidence>
<accession>A0A8H3HQ85</accession>
<dbReference type="Pfam" id="PF12311">
    <property type="entry name" value="DUF3632"/>
    <property type="match status" value="1"/>
</dbReference>
<comment type="caution">
    <text evidence="1">The sequence shown here is derived from an EMBL/GenBank/DDBJ whole genome shotgun (WGS) entry which is preliminary data.</text>
</comment>
<sequence>MVDQAMQDIKDRFDTLSEEVKRQPVYDVHEALGIILKMVDDYTKEHAHDPDTSRDAGTKRDTPGVETFFWHLWGRILTDLGRCESEHDQETSEDLRRVVTFLKGMQQLPPGRYVWTIWGEDIDARSLPLLGAGVRDANNGPFYYTGPDDEEMARPEVQNTLAGAGTDGHTDESVTVSLRRRKEWLGLQALIAKLLSEVGLKEYAIHGIWAVRDGLEDWPTEPPKIGAGRPSGVPPSGEETAGYRVLMVEGAATWLRLAAPQLYACTEIWGPNGNSEWSQDAGAPGRGGARWKGVDGMDAEKNRWALWKDVLREVVAWYDKEASEGRGKNWKVKESALKALEAMTEAEGK</sequence>
<proteinExistence type="predicted"/>
<dbReference type="EMBL" id="CAJNJQ010002155">
    <property type="protein sequence ID" value="CAE7162930.1"/>
    <property type="molecule type" value="Genomic_DNA"/>
</dbReference>
<evidence type="ECO:0000313" key="2">
    <source>
        <dbReference type="Proteomes" id="UP000663827"/>
    </source>
</evidence>
<dbReference type="PANTHER" id="PTHR38797:SF4">
    <property type="entry name" value="NUCLEAR PORE COMPLEX PROTEIN NUP85"/>
    <property type="match status" value="1"/>
</dbReference>
<reference evidence="1" key="1">
    <citation type="submission" date="2021-01" db="EMBL/GenBank/DDBJ databases">
        <authorList>
            <person name="Kaushik A."/>
        </authorList>
    </citation>
    <scope>NUCLEOTIDE SEQUENCE</scope>
    <source>
        <strain evidence="1">AG5</strain>
    </source>
</reference>
<dbReference type="Proteomes" id="UP000663827">
    <property type="component" value="Unassembled WGS sequence"/>
</dbReference>
<dbReference type="InterPro" id="IPR022085">
    <property type="entry name" value="OpdG"/>
</dbReference>
<dbReference type="AlphaFoldDB" id="A0A8H3HQ85"/>
<gene>
    <name evidence="1" type="ORF">RDB_LOCUS101582</name>
</gene>